<name>A0A8H7DLV8_9AGAR</name>
<keyword evidence="4" id="KW-1185">Reference proteome</keyword>
<gene>
    <name evidence="3" type="ORF">MSAN_00255100</name>
</gene>
<feature type="region of interest" description="Disordered" evidence="1">
    <location>
        <begin position="1"/>
        <end position="23"/>
    </location>
</feature>
<organism evidence="3 4">
    <name type="scientific">Mycena sanguinolenta</name>
    <dbReference type="NCBI Taxonomy" id="230812"/>
    <lineage>
        <taxon>Eukaryota</taxon>
        <taxon>Fungi</taxon>
        <taxon>Dikarya</taxon>
        <taxon>Basidiomycota</taxon>
        <taxon>Agaricomycotina</taxon>
        <taxon>Agaricomycetes</taxon>
        <taxon>Agaricomycetidae</taxon>
        <taxon>Agaricales</taxon>
        <taxon>Marasmiineae</taxon>
        <taxon>Mycenaceae</taxon>
        <taxon>Mycena</taxon>
    </lineage>
</organism>
<evidence type="ECO:0000256" key="2">
    <source>
        <dbReference type="SAM" id="Phobius"/>
    </source>
</evidence>
<feature type="compositionally biased region" description="Basic and acidic residues" evidence="1">
    <location>
        <begin position="235"/>
        <end position="245"/>
    </location>
</feature>
<keyword evidence="2" id="KW-0812">Transmembrane</keyword>
<protein>
    <recommendedName>
        <fullName evidence="5">Transmembrane protein</fullName>
    </recommendedName>
</protein>
<keyword evidence="2" id="KW-1133">Transmembrane helix</keyword>
<evidence type="ECO:0000313" key="4">
    <source>
        <dbReference type="Proteomes" id="UP000623467"/>
    </source>
</evidence>
<accession>A0A8H7DLV8</accession>
<dbReference type="OrthoDB" id="3061387at2759"/>
<comment type="caution">
    <text evidence="3">The sequence shown here is derived from an EMBL/GenBank/DDBJ whole genome shotgun (WGS) entry which is preliminary data.</text>
</comment>
<feature type="transmembrane region" description="Helical" evidence="2">
    <location>
        <begin position="153"/>
        <end position="177"/>
    </location>
</feature>
<evidence type="ECO:0008006" key="5">
    <source>
        <dbReference type="Google" id="ProtNLM"/>
    </source>
</evidence>
<feature type="region of interest" description="Disordered" evidence="1">
    <location>
        <begin position="58"/>
        <end position="96"/>
    </location>
</feature>
<dbReference type="Proteomes" id="UP000623467">
    <property type="component" value="Unassembled WGS sequence"/>
</dbReference>
<evidence type="ECO:0000313" key="3">
    <source>
        <dbReference type="EMBL" id="KAF7378297.1"/>
    </source>
</evidence>
<dbReference type="AlphaFoldDB" id="A0A8H7DLV8"/>
<reference evidence="3" key="1">
    <citation type="submission" date="2020-05" db="EMBL/GenBank/DDBJ databases">
        <title>Mycena genomes resolve the evolution of fungal bioluminescence.</title>
        <authorList>
            <person name="Tsai I.J."/>
        </authorList>
    </citation>
    <scope>NUCLEOTIDE SEQUENCE</scope>
    <source>
        <strain evidence="3">160909Yilan</strain>
    </source>
</reference>
<evidence type="ECO:0000256" key="1">
    <source>
        <dbReference type="SAM" id="MobiDB-lite"/>
    </source>
</evidence>
<proteinExistence type="predicted"/>
<sequence length="323" mass="33209">MLPRPTAPGFRNQSLPPFPTQADPNHVIPSWVVVMAAATPSPSTFDAAVASAIVTSLAGGSPTTSSTSTATTLPPQTVTVSSSAPPPTSSSQSRSQSSSLILAASSSLSTQSSLSRATNATSTITQIASPSASTIASGATSADAQAALHQNSALAIIVGIFIALFVMVFVVIVLLCLRRRRRRSQIQSPDAYTRSTGRSMSIPFLNITASVPSDTSPVDTAAEKALEAGSPSTLRRSDTGNDSRSTRLSAGPSTSVAAGKILGVFSSRRAVNAGPQSPDSDVINGLTARIRDLEAQVQSMALPDEAPPVYVKEVSGSMRSDQQ</sequence>
<dbReference type="EMBL" id="JACAZH010000001">
    <property type="protein sequence ID" value="KAF7378297.1"/>
    <property type="molecule type" value="Genomic_DNA"/>
</dbReference>
<feature type="region of interest" description="Disordered" evidence="1">
    <location>
        <begin position="214"/>
        <end position="254"/>
    </location>
</feature>
<keyword evidence="2" id="KW-0472">Membrane</keyword>